<evidence type="ECO:0000313" key="2">
    <source>
        <dbReference type="EMBL" id="OWF50718.1"/>
    </source>
</evidence>
<organism evidence="2 3">
    <name type="scientific">Mizuhopecten yessoensis</name>
    <name type="common">Japanese scallop</name>
    <name type="synonym">Patinopecten yessoensis</name>
    <dbReference type="NCBI Taxonomy" id="6573"/>
    <lineage>
        <taxon>Eukaryota</taxon>
        <taxon>Metazoa</taxon>
        <taxon>Spiralia</taxon>
        <taxon>Lophotrochozoa</taxon>
        <taxon>Mollusca</taxon>
        <taxon>Bivalvia</taxon>
        <taxon>Autobranchia</taxon>
        <taxon>Pteriomorphia</taxon>
        <taxon>Pectinida</taxon>
        <taxon>Pectinoidea</taxon>
        <taxon>Pectinidae</taxon>
        <taxon>Mizuhopecten</taxon>
    </lineage>
</organism>
<dbReference type="EMBL" id="NEDP02002495">
    <property type="protein sequence ID" value="OWF50718.1"/>
    <property type="molecule type" value="Genomic_DNA"/>
</dbReference>
<sequence>MICTKVVAKVLLVCAVFGCIACGRSVEGKLKRLRRQTGDVKTAEYFARLALERRPTGCDLIGCGLIDIVASGKKRDGRTASAYQGQIDDESRAKLIAISCTDRLRTIDFLQPKVGSRLRTDRLRTIDFLQPKVGSRSCADRLRTIDFLQPKVGSRSRTDRLRTIDFLQPKVGSRKSLTDAKTSRHTE</sequence>
<dbReference type="Proteomes" id="UP000242188">
    <property type="component" value="Unassembled WGS sequence"/>
</dbReference>
<evidence type="ECO:0000313" key="3">
    <source>
        <dbReference type="Proteomes" id="UP000242188"/>
    </source>
</evidence>
<accession>A0A210QPV0</accession>
<keyword evidence="1" id="KW-0732">Signal</keyword>
<name>A0A210QPV0_MIZYE</name>
<evidence type="ECO:0000256" key="1">
    <source>
        <dbReference type="SAM" id="SignalP"/>
    </source>
</evidence>
<proteinExistence type="predicted"/>
<gene>
    <name evidence="2" type="ORF">KP79_PYT00842</name>
</gene>
<protein>
    <submittedName>
        <fullName evidence="2">Uncharacterized protein</fullName>
    </submittedName>
</protein>
<dbReference type="AlphaFoldDB" id="A0A210QPV0"/>
<reference evidence="2 3" key="1">
    <citation type="journal article" date="2017" name="Nat. Ecol. Evol.">
        <title>Scallop genome provides insights into evolution of bilaterian karyotype and development.</title>
        <authorList>
            <person name="Wang S."/>
            <person name="Zhang J."/>
            <person name="Jiao W."/>
            <person name="Li J."/>
            <person name="Xun X."/>
            <person name="Sun Y."/>
            <person name="Guo X."/>
            <person name="Huan P."/>
            <person name="Dong B."/>
            <person name="Zhang L."/>
            <person name="Hu X."/>
            <person name="Sun X."/>
            <person name="Wang J."/>
            <person name="Zhao C."/>
            <person name="Wang Y."/>
            <person name="Wang D."/>
            <person name="Huang X."/>
            <person name="Wang R."/>
            <person name="Lv J."/>
            <person name="Li Y."/>
            <person name="Zhang Z."/>
            <person name="Liu B."/>
            <person name="Lu W."/>
            <person name="Hui Y."/>
            <person name="Liang J."/>
            <person name="Zhou Z."/>
            <person name="Hou R."/>
            <person name="Li X."/>
            <person name="Liu Y."/>
            <person name="Li H."/>
            <person name="Ning X."/>
            <person name="Lin Y."/>
            <person name="Zhao L."/>
            <person name="Xing Q."/>
            <person name="Dou J."/>
            <person name="Li Y."/>
            <person name="Mao J."/>
            <person name="Guo H."/>
            <person name="Dou H."/>
            <person name="Li T."/>
            <person name="Mu C."/>
            <person name="Jiang W."/>
            <person name="Fu Q."/>
            <person name="Fu X."/>
            <person name="Miao Y."/>
            <person name="Liu J."/>
            <person name="Yu Q."/>
            <person name="Li R."/>
            <person name="Liao H."/>
            <person name="Li X."/>
            <person name="Kong Y."/>
            <person name="Jiang Z."/>
            <person name="Chourrout D."/>
            <person name="Li R."/>
            <person name="Bao Z."/>
        </authorList>
    </citation>
    <scope>NUCLEOTIDE SEQUENCE [LARGE SCALE GENOMIC DNA]</scope>
    <source>
        <strain evidence="2 3">PY_sf001</strain>
    </source>
</reference>
<comment type="caution">
    <text evidence="2">The sequence shown here is derived from an EMBL/GenBank/DDBJ whole genome shotgun (WGS) entry which is preliminary data.</text>
</comment>
<feature type="signal peptide" evidence="1">
    <location>
        <begin position="1"/>
        <end position="23"/>
    </location>
</feature>
<dbReference type="OrthoDB" id="6105122at2759"/>
<feature type="chain" id="PRO_5012465291" evidence="1">
    <location>
        <begin position="24"/>
        <end position="187"/>
    </location>
</feature>
<keyword evidence="3" id="KW-1185">Reference proteome</keyword>